<gene>
    <name evidence="3" type="ORF">PhCBS80983_g05428</name>
</gene>
<reference evidence="3 4" key="1">
    <citation type="journal article" date="2019" name="Sci. Rep.">
        <title>Comparative genomics of chytrid fungi reveal insights into the obligate biotrophic and pathogenic lifestyle of Synchytrium endobioticum.</title>
        <authorList>
            <person name="van de Vossenberg B.T.L.H."/>
            <person name="Warris S."/>
            <person name="Nguyen H.D.T."/>
            <person name="van Gent-Pelzer M.P.E."/>
            <person name="Joly D.L."/>
            <person name="van de Geest H.C."/>
            <person name="Bonants P.J.M."/>
            <person name="Smith D.S."/>
            <person name="Levesque C.A."/>
            <person name="van der Lee T.A.J."/>
        </authorList>
    </citation>
    <scope>NUCLEOTIDE SEQUENCE [LARGE SCALE GENOMIC DNA]</scope>
    <source>
        <strain evidence="3 4">CBS 809.83</strain>
    </source>
</reference>
<dbReference type="AlphaFoldDB" id="A0A507DWP1"/>
<accession>A0A507DWP1</accession>
<dbReference type="InterPro" id="IPR029071">
    <property type="entry name" value="Ubiquitin-like_domsf"/>
</dbReference>
<dbReference type="EMBL" id="QEAQ01000116">
    <property type="protein sequence ID" value="TPX55290.1"/>
    <property type="molecule type" value="Genomic_DNA"/>
</dbReference>
<dbReference type="Pfam" id="PF00240">
    <property type="entry name" value="ubiquitin"/>
    <property type="match status" value="1"/>
</dbReference>
<dbReference type="InterPro" id="IPR032752">
    <property type="entry name" value="DC-UbP/UBTD2_N"/>
</dbReference>
<organism evidence="3 4">
    <name type="scientific">Powellomyces hirtus</name>
    <dbReference type="NCBI Taxonomy" id="109895"/>
    <lineage>
        <taxon>Eukaryota</taxon>
        <taxon>Fungi</taxon>
        <taxon>Fungi incertae sedis</taxon>
        <taxon>Chytridiomycota</taxon>
        <taxon>Chytridiomycota incertae sedis</taxon>
        <taxon>Chytridiomycetes</taxon>
        <taxon>Spizellomycetales</taxon>
        <taxon>Powellomycetaceae</taxon>
        <taxon>Powellomyces</taxon>
    </lineage>
</organism>
<evidence type="ECO:0000313" key="3">
    <source>
        <dbReference type="EMBL" id="TPX55290.1"/>
    </source>
</evidence>
<dbReference type="InterPro" id="IPR039869">
    <property type="entry name" value="UBTD1/2"/>
</dbReference>
<evidence type="ECO:0000313" key="4">
    <source>
        <dbReference type="Proteomes" id="UP000318582"/>
    </source>
</evidence>
<dbReference type="Gene3D" id="1.20.225.20">
    <property type="entry name" value="Ub domain-containing protein, DC-UbP/UBTD2, N-terminal domain"/>
    <property type="match status" value="1"/>
</dbReference>
<dbReference type="PROSITE" id="PS50053">
    <property type="entry name" value="UBIQUITIN_2"/>
    <property type="match status" value="1"/>
</dbReference>
<evidence type="ECO:0000256" key="1">
    <source>
        <dbReference type="SAM" id="MobiDB-lite"/>
    </source>
</evidence>
<feature type="domain" description="Ubiquitin-like" evidence="2">
    <location>
        <begin position="226"/>
        <end position="301"/>
    </location>
</feature>
<comment type="caution">
    <text evidence="3">The sequence shown here is derived from an EMBL/GenBank/DDBJ whole genome shotgun (WGS) entry which is preliminary data.</text>
</comment>
<proteinExistence type="predicted"/>
<dbReference type="CDD" id="cd17039">
    <property type="entry name" value="Ubl_ubiquitin_like"/>
    <property type="match status" value="1"/>
</dbReference>
<keyword evidence="4" id="KW-1185">Reference proteome</keyword>
<dbReference type="Proteomes" id="UP000318582">
    <property type="component" value="Unassembled WGS sequence"/>
</dbReference>
<dbReference type="InterPro" id="IPR038169">
    <property type="entry name" value="DC-UbP/UBTD2_N_sf"/>
</dbReference>
<dbReference type="InterPro" id="IPR000626">
    <property type="entry name" value="Ubiquitin-like_dom"/>
</dbReference>
<feature type="region of interest" description="Disordered" evidence="1">
    <location>
        <begin position="173"/>
        <end position="212"/>
    </location>
</feature>
<name>A0A507DWP1_9FUNG</name>
<dbReference type="SUPFAM" id="SSF54236">
    <property type="entry name" value="Ubiquitin-like"/>
    <property type="match status" value="1"/>
</dbReference>
<protein>
    <recommendedName>
        <fullName evidence="2">Ubiquitin-like domain-containing protein</fullName>
    </recommendedName>
</protein>
<dbReference type="Pfam" id="PF16455">
    <property type="entry name" value="UBD"/>
    <property type="match status" value="1"/>
</dbReference>
<dbReference type="Gene3D" id="3.10.20.90">
    <property type="entry name" value="Phosphatidylinositol 3-kinase Catalytic Subunit, Chain A, domain 1"/>
    <property type="match status" value="1"/>
</dbReference>
<sequence>MAQDPPPTVAHPKGDETTRSLIFSEPSQQPLVSSLLTMGACLSANIDPDPHPAGLPQTRGDQAVTGLPTGGNHPLISKSHLAWKSDTPLTPTTLKRMREEFWDTAPSYSGRAEIWQALRAACEAATLELAQAIVDSANMTVPTGKLSDGCYDELGNNYRIPLYCILEPSNMSSDPTTASSTSSSNPPQLPASSPASAHAMSPLSSSHKSSHSMISPSVNQYLQTPITITARLSVGKDIKLVSISRDTTVAELRNMLASHPEAADRTRDANLKVFYLGRLIPDTGTVRELHLSDGGVVQVMIVPKV</sequence>
<evidence type="ECO:0000259" key="2">
    <source>
        <dbReference type="PROSITE" id="PS50053"/>
    </source>
</evidence>
<dbReference type="PANTHER" id="PTHR13609">
    <property type="entry name" value="UBIQUITIN DOMAIN CONTAINING 1 PROTEIN-RELATED"/>
    <property type="match status" value="1"/>
</dbReference>